<evidence type="ECO:0000256" key="1">
    <source>
        <dbReference type="SAM" id="MobiDB-lite"/>
    </source>
</evidence>
<feature type="region of interest" description="Disordered" evidence="1">
    <location>
        <begin position="228"/>
        <end position="251"/>
    </location>
</feature>
<keyword evidence="3" id="KW-1185">Reference proteome</keyword>
<proteinExistence type="predicted"/>
<protein>
    <recommendedName>
        <fullName evidence="4">KfrA N-terminal DNA-binding domain-containing protein</fullName>
    </recommendedName>
</protein>
<comment type="caution">
    <text evidence="2">The sequence shown here is derived from an EMBL/GenBank/DDBJ whole genome shotgun (WGS) entry which is preliminary data.</text>
</comment>
<feature type="region of interest" description="Disordered" evidence="1">
    <location>
        <begin position="1"/>
        <end position="64"/>
    </location>
</feature>
<dbReference type="RefSeq" id="WP_224042713.1">
    <property type="nucleotide sequence ID" value="NZ_CAJZAH010000003.1"/>
</dbReference>
<evidence type="ECO:0000313" key="2">
    <source>
        <dbReference type="EMBL" id="CAG9177072.1"/>
    </source>
</evidence>
<evidence type="ECO:0008006" key="4">
    <source>
        <dbReference type="Google" id="ProtNLM"/>
    </source>
</evidence>
<sequence length="251" mass="27785">MPDISPIQPTPIQPISPARYGGDTGPALQAFPRDPERNWYETARKEMHNPGASPADKPKWIKPDPPLTPGMSLADLKALAVKNNWEAMAFTRPGPPAVLTVVRFRAGGDPLVSTDGKSFAVLDEVHHLPTIWQHHADIHCRRVKEQSSWDEEARRRHVGMHLDALAQQIDTLDHDLQEYRKAALEAADSCSLKAAVDACQMLRTRLEAERSALMAEQEVDLMEPRVLPRAPQAVQPPVPPAVAAPGQRLTR</sequence>
<evidence type="ECO:0000313" key="3">
    <source>
        <dbReference type="Proteomes" id="UP000721236"/>
    </source>
</evidence>
<organism evidence="2 3">
    <name type="scientific">Cupriavidus respiraculi</name>
    <dbReference type="NCBI Taxonomy" id="195930"/>
    <lineage>
        <taxon>Bacteria</taxon>
        <taxon>Pseudomonadati</taxon>
        <taxon>Pseudomonadota</taxon>
        <taxon>Betaproteobacteria</taxon>
        <taxon>Burkholderiales</taxon>
        <taxon>Burkholderiaceae</taxon>
        <taxon>Cupriavidus</taxon>
    </lineage>
</organism>
<accession>A0ABN7YZ55</accession>
<dbReference type="Proteomes" id="UP000721236">
    <property type="component" value="Unassembled WGS sequence"/>
</dbReference>
<name>A0ABN7YZ55_9BURK</name>
<gene>
    <name evidence="2" type="ORF">LMG21510_03202</name>
</gene>
<feature type="compositionally biased region" description="Basic and acidic residues" evidence="1">
    <location>
        <begin position="33"/>
        <end position="48"/>
    </location>
</feature>
<reference evidence="2 3" key="1">
    <citation type="submission" date="2021-08" db="EMBL/GenBank/DDBJ databases">
        <authorList>
            <person name="Peeters C."/>
        </authorList>
    </citation>
    <scope>NUCLEOTIDE SEQUENCE [LARGE SCALE GENOMIC DNA]</scope>
    <source>
        <strain evidence="2 3">LMG 21510</strain>
    </source>
</reference>
<dbReference type="EMBL" id="CAJZAH010000003">
    <property type="protein sequence ID" value="CAG9177072.1"/>
    <property type="molecule type" value="Genomic_DNA"/>
</dbReference>